<accession>A0A5K1U232</accession>
<evidence type="ECO:0000313" key="5">
    <source>
        <dbReference type="Proteomes" id="UP000078387"/>
    </source>
</evidence>
<evidence type="ECO:0000259" key="3">
    <source>
        <dbReference type="PROSITE" id="PS50222"/>
    </source>
</evidence>
<dbReference type="InterPro" id="IPR050145">
    <property type="entry name" value="Centrin_CML-like"/>
</dbReference>
<evidence type="ECO:0000256" key="2">
    <source>
        <dbReference type="ARBA" id="ARBA00022837"/>
    </source>
</evidence>
<comment type="caution">
    <text evidence="4">The sequence shown here is derived from an EMBL/GenBank/DDBJ whole genome shotgun (WGS) entry which is preliminary data.</text>
</comment>
<dbReference type="SMART" id="SM00054">
    <property type="entry name" value="EFh"/>
    <property type="match status" value="6"/>
</dbReference>
<dbReference type="VEuPathDB" id="AmoebaDB:EHI8A_035360"/>
<dbReference type="OMA" id="MTAIGKC"/>
<evidence type="ECO:0000313" key="4">
    <source>
        <dbReference type="EMBL" id="GAT91787.1"/>
    </source>
</evidence>
<dbReference type="PROSITE" id="PS00018">
    <property type="entry name" value="EF_HAND_1"/>
    <property type="match status" value="3"/>
</dbReference>
<dbReference type="EMBL" id="BDEQ01000001">
    <property type="protein sequence ID" value="GAT91787.1"/>
    <property type="molecule type" value="Genomic_DNA"/>
</dbReference>
<dbReference type="InterPro" id="IPR018247">
    <property type="entry name" value="EF_Hand_1_Ca_BS"/>
</dbReference>
<feature type="domain" description="EF-hand" evidence="3">
    <location>
        <begin position="268"/>
        <end position="303"/>
    </location>
</feature>
<name>A0A5K1U232_ENTHI</name>
<dbReference type="VEuPathDB" id="AmoebaDB:KM1_068690"/>
<dbReference type="Proteomes" id="UP000078387">
    <property type="component" value="Unassembled WGS sequence"/>
</dbReference>
<sequence length="673" mass="78605">MAREIFIERFNKLSRTSTYESITNDINDYFFSKKSNFIEQLIPAIVKEKYDVIKYTRICQFIDAFIFKYKTFTVAHIAAIVFLLLDPSKNLKVKRSDTSKYFTKTSKANSKKLKRLEKETGVDSNGLYSIDEFISLYENVNEVQLDSSTVKQCILDWSFKSLFDQYAKGKSYISDSDVLEGLQKQFKIKEHVNALKVVIRLMDTSRVHKFKLYEFNELCLQIAFVEQKVGINIFSLNVISFRLLDNEYNGFLTLQKYSRFLQKSGFDIKKDNVKKSIKELDSNGDGVLQIDEFIHVSNGLCTSKIPDSFFNNLRARNQTDLKYDSEQPQNMRTTIQILRNDNIKKEKNCNLIRTSITSDEYSKLFDELCPSHKMNMDSLRSALITVIGETNTQALRTALPVIFNVGNINCDGYLDKEEFIILMTPIGKCMKNKVITERDMYEVFFHCVDGDHDGLINSQEVSFLVQQIDGDTLTEEEANDLIRTYDEAGKKELNLEEYLCYFMQLDEIKLDDSEEIKQEKMKRQIAKTFRLIDKDYSKSIEYDEVLNYVINTVGQISQTNKICLSTMFYVCDVDENKSLDPNEFFQFYYLFEYYVDENGEFDYVSIYVELFDMLDVKNEKILPRYIVDKLLEKIGRPESILNFMIKYDLNKKDFIQINEFVLAFCGKSLDDGI</sequence>
<reference evidence="4 5" key="1">
    <citation type="submission" date="2016-05" db="EMBL/GenBank/DDBJ databases">
        <title>First whole genome sequencing of Entamoeba histolytica HM1:IMSS-clone-6.</title>
        <authorList>
            <person name="Mukherjee Avik.K."/>
            <person name="Izumyama S."/>
            <person name="Nakada-Tsukui K."/>
            <person name="Nozaki T."/>
        </authorList>
    </citation>
    <scope>NUCLEOTIDE SEQUENCE [LARGE SCALE GENOMIC DNA]</scope>
    <source>
        <strain evidence="4 5">HM1:IMSS clone 6</strain>
    </source>
</reference>
<dbReference type="VEuPathDB" id="AmoebaDB:EHI_044900"/>
<dbReference type="Pfam" id="PF13499">
    <property type="entry name" value="EF-hand_7"/>
    <property type="match status" value="1"/>
</dbReference>
<dbReference type="CDD" id="cd00051">
    <property type="entry name" value="EFh"/>
    <property type="match status" value="1"/>
</dbReference>
<dbReference type="SUPFAM" id="SSF47473">
    <property type="entry name" value="EF-hand"/>
    <property type="match status" value="4"/>
</dbReference>
<feature type="domain" description="EF-hand" evidence="3">
    <location>
        <begin position="520"/>
        <end position="555"/>
    </location>
</feature>
<evidence type="ECO:0000256" key="1">
    <source>
        <dbReference type="ARBA" id="ARBA00022737"/>
    </source>
</evidence>
<dbReference type="AlphaFoldDB" id="A0A5K1U232"/>
<protein>
    <submittedName>
        <fullName evidence="4">EF-hand calcium-binding domain containing protein</fullName>
    </submittedName>
</protein>
<keyword evidence="1" id="KW-0677">Repeat</keyword>
<dbReference type="Pfam" id="PF13833">
    <property type="entry name" value="EF-hand_8"/>
    <property type="match status" value="1"/>
</dbReference>
<gene>
    <name evidence="4" type="ORF">CL6EHI_044900</name>
</gene>
<organism evidence="4 5">
    <name type="scientific">Entamoeba histolytica</name>
    <dbReference type="NCBI Taxonomy" id="5759"/>
    <lineage>
        <taxon>Eukaryota</taxon>
        <taxon>Amoebozoa</taxon>
        <taxon>Evosea</taxon>
        <taxon>Archamoebae</taxon>
        <taxon>Mastigamoebida</taxon>
        <taxon>Entamoebidae</taxon>
        <taxon>Entamoeba</taxon>
    </lineage>
</organism>
<dbReference type="PROSITE" id="PS50222">
    <property type="entry name" value="EF_HAND_2"/>
    <property type="match status" value="3"/>
</dbReference>
<dbReference type="InterPro" id="IPR011992">
    <property type="entry name" value="EF-hand-dom_pair"/>
</dbReference>
<dbReference type="VEuPathDB" id="AmoebaDB:EHI5A_051710"/>
<keyword evidence="2" id="KW-0106">Calcium</keyword>
<dbReference type="VEuPathDB" id="AmoebaDB:EHI7A_034440"/>
<dbReference type="GO" id="GO:0005509">
    <property type="term" value="F:calcium ion binding"/>
    <property type="evidence" value="ECO:0007669"/>
    <property type="project" value="InterPro"/>
</dbReference>
<proteinExistence type="predicted"/>
<dbReference type="PANTHER" id="PTHR23050">
    <property type="entry name" value="CALCIUM BINDING PROTEIN"/>
    <property type="match status" value="1"/>
</dbReference>
<dbReference type="Gene3D" id="1.10.238.10">
    <property type="entry name" value="EF-hand"/>
    <property type="match status" value="3"/>
</dbReference>
<dbReference type="InterPro" id="IPR002048">
    <property type="entry name" value="EF_hand_dom"/>
</dbReference>
<feature type="domain" description="EF-hand" evidence="3">
    <location>
        <begin position="436"/>
        <end position="471"/>
    </location>
</feature>